<dbReference type="Proteomes" id="UP000193495">
    <property type="component" value="Unassembled WGS sequence"/>
</dbReference>
<protein>
    <submittedName>
        <fullName evidence="6">Autoinducer binding domain protein</fullName>
    </submittedName>
    <submittedName>
        <fullName evidence="5">LuxR family transcriptional regulator</fullName>
    </submittedName>
</protein>
<dbReference type="EMBL" id="PYGB01000007">
    <property type="protein sequence ID" value="PSK85887.1"/>
    <property type="molecule type" value="Genomic_DNA"/>
</dbReference>
<dbReference type="SUPFAM" id="SSF75516">
    <property type="entry name" value="Pheromone-binding domain of LuxR-like quorum-sensing transcription factors"/>
    <property type="match status" value="1"/>
</dbReference>
<keyword evidence="8" id="KW-1185">Reference proteome</keyword>
<keyword evidence="3" id="KW-0804">Transcription</keyword>
<name>A0A1X6ZLT5_9RHOB</name>
<feature type="domain" description="Transcription factor LuxR-like autoinducer-binding" evidence="4">
    <location>
        <begin position="31"/>
        <end position="130"/>
    </location>
</feature>
<evidence type="ECO:0000256" key="1">
    <source>
        <dbReference type="ARBA" id="ARBA00023015"/>
    </source>
</evidence>
<dbReference type="Pfam" id="PF03472">
    <property type="entry name" value="Autoind_bind"/>
    <property type="match status" value="1"/>
</dbReference>
<reference evidence="6 7" key="1">
    <citation type="submission" date="2017-03" db="EMBL/GenBank/DDBJ databases">
        <authorList>
            <person name="Afonso C.L."/>
            <person name="Miller P.J."/>
            <person name="Scott M.A."/>
            <person name="Spackman E."/>
            <person name="Goraichik I."/>
            <person name="Dimitrov K.M."/>
            <person name="Suarez D.L."/>
            <person name="Swayne D.E."/>
        </authorList>
    </citation>
    <scope>NUCLEOTIDE SEQUENCE [LARGE SCALE GENOMIC DNA]</scope>
    <source>
        <strain evidence="6 7">CECT 8367</strain>
    </source>
</reference>
<keyword evidence="1" id="KW-0805">Transcription regulation</keyword>
<gene>
    <name evidence="5" type="ORF">CLV79_107117</name>
    <name evidence="6" type="ORF">LOS8367_02623</name>
</gene>
<evidence type="ECO:0000313" key="5">
    <source>
        <dbReference type="EMBL" id="PSK85887.1"/>
    </source>
</evidence>
<dbReference type="InterPro" id="IPR005143">
    <property type="entry name" value="TF_LuxR_autoind-bd_dom"/>
</dbReference>
<dbReference type="OrthoDB" id="7826109at2"/>
<evidence type="ECO:0000259" key="4">
    <source>
        <dbReference type="Pfam" id="PF03472"/>
    </source>
</evidence>
<dbReference type="RefSeq" id="WP_085896946.1">
    <property type="nucleotide sequence ID" value="NZ_FWFY01000008.1"/>
</dbReference>
<dbReference type="EMBL" id="FWFY01000008">
    <property type="protein sequence ID" value="SLN55487.1"/>
    <property type="molecule type" value="Genomic_DNA"/>
</dbReference>
<sequence length="166" mass="18857">MQTATIVVDTLSRLKQIATAGFAVGLHLRFTSAAYMFECYPPEFRELYARQGWLMRDPTVRWSMQEQGVKRWPEFEATDDTGLFALAREYGLTFGHSHSIHEGPNFSLGGFSRSDRDFTDAEIEEVGQLLRRLHDVTRPRAPLGAEAHDRIRDMAIVATEQLDKPG</sequence>
<dbReference type="AlphaFoldDB" id="A0A1X6ZLT5"/>
<reference evidence="5 8" key="2">
    <citation type="submission" date="2018-03" db="EMBL/GenBank/DDBJ databases">
        <title>Genomic Encyclopedia of Archaeal and Bacterial Type Strains, Phase II (KMG-II): from individual species to whole genera.</title>
        <authorList>
            <person name="Goeker M."/>
        </authorList>
    </citation>
    <scope>NUCLEOTIDE SEQUENCE [LARGE SCALE GENOMIC DNA]</scope>
    <source>
        <strain evidence="5 8">DSM 29956</strain>
    </source>
</reference>
<dbReference type="Proteomes" id="UP000240624">
    <property type="component" value="Unassembled WGS sequence"/>
</dbReference>
<evidence type="ECO:0000313" key="7">
    <source>
        <dbReference type="Proteomes" id="UP000193495"/>
    </source>
</evidence>
<organism evidence="6 7">
    <name type="scientific">Limimaricola soesokkakensis</name>
    <dbReference type="NCBI Taxonomy" id="1343159"/>
    <lineage>
        <taxon>Bacteria</taxon>
        <taxon>Pseudomonadati</taxon>
        <taxon>Pseudomonadota</taxon>
        <taxon>Alphaproteobacteria</taxon>
        <taxon>Rhodobacterales</taxon>
        <taxon>Paracoccaceae</taxon>
        <taxon>Limimaricola</taxon>
    </lineage>
</organism>
<evidence type="ECO:0000313" key="6">
    <source>
        <dbReference type="EMBL" id="SLN55487.1"/>
    </source>
</evidence>
<accession>A0A1X6ZLT5</accession>
<evidence type="ECO:0000256" key="2">
    <source>
        <dbReference type="ARBA" id="ARBA00023125"/>
    </source>
</evidence>
<proteinExistence type="predicted"/>
<evidence type="ECO:0000313" key="8">
    <source>
        <dbReference type="Proteomes" id="UP000240624"/>
    </source>
</evidence>
<dbReference type="InterPro" id="IPR036693">
    <property type="entry name" value="TF_LuxR_autoind-bd_dom_sf"/>
</dbReference>
<dbReference type="Gene3D" id="3.30.450.80">
    <property type="entry name" value="Transcription factor LuxR-like, autoinducer-binding domain"/>
    <property type="match status" value="1"/>
</dbReference>
<evidence type="ECO:0000256" key="3">
    <source>
        <dbReference type="ARBA" id="ARBA00023163"/>
    </source>
</evidence>
<dbReference type="GO" id="GO:0003677">
    <property type="term" value="F:DNA binding"/>
    <property type="evidence" value="ECO:0007669"/>
    <property type="project" value="UniProtKB-KW"/>
</dbReference>
<keyword evidence="2" id="KW-0238">DNA-binding</keyword>